<evidence type="ECO:0000313" key="2">
    <source>
        <dbReference type="Proteomes" id="UP000027195"/>
    </source>
</evidence>
<sequence>YVQQVDIYARFCNRPSVFETRPFYGQLKLILSFAINPSTSFREIDGPTLLVLAVISPCKINRHNRLGAPSYRNTGPLEVVDLEAIEALVGRVKRPNSQDWFIIKRKGIFARIQLADDDELERKASRALQGT</sequence>
<reference evidence="2" key="1">
    <citation type="journal article" date="2014" name="Proc. Natl. Acad. Sci. U.S.A.">
        <title>Extensive sampling of basidiomycete genomes demonstrates inadequacy of the white-rot/brown-rot paradigm for wood decay fungi.</title>
        <authorList>
            <person name="Riley R."/>
            <person name="Salamov A.A."/>
            <person name="Brown D.W."/>
            <person name="Nagy L.G."/>
            <person name="Floudas D."/>
            <person name="Held B.W."/>
            <person name="Levasseur A."/>
            <person name="Lombard V."/>
            <person name="Morin E."/>
            <person name="Otillar R."/>
            <person name="Lindquist E.A."/>
            <person name="Sun H."/>
            <person name="LaButti K.M."/>
            <person name="Schmutz J."/>
            <person name="Jabbour D."/>
            <person name="Luo H."/>
            <person name="Baker S.E."/>
            <person name="Pisabarro A.G."/>
            <person name="Walton J.D."/>
            <person name="Blanchette R.A."/>
            <person name="Henrissat B."/>
            <person name="Martin F."/>
            <person name="Cullen D."/>
            <person name="Hibbett D.S."/>
            <person name="Grigoriev I.V."/>
        </authorList>
    </citation>
    <scope>NUCLEOTIDE SEQUENCE [LARGE SCALE GENOMIC DNA]</scope>
    <source>
        <strain evidence="2">FD-172 SS1</strain>
    </source>
</reference>
<dbReference type="AlphaFoldDB" id="A0A067M3U3"/>
<organism evidence="1 2">
    <name type="scientific">Botryobasidium botryosum (strain FD-172 SS1)</name>
    <dbReference type="NCBI Taxonomy" id="930990"/>
    <lineage>
        <taxon>Eukaryota</taxon>
        <taxon>Fungi</taxon>
        <taxon>Dikarya</taxon>
        <taxon>Basidiomycota</taxon>
        <taxon>Agaricomycotina</taxon>
        <taxon>Agaricomycetes</taxon>
        <taxon>Cantharellales</taxon>
        <taxon>Botryobasidiaceae</taxon>
        <taxon>Botryobasidium</taxon>
    </lineage>
</organism>
<dbReference type="InParanoid" id="A0A067M3U3"/>
<gene>
    <name evidence="1" type="ORF">BOTBODRAFT_115678</name>
</gene>
<dbReference type="EMBL" id="KL198067">
    <property type="protein sequence ID" value="KDQ10438.1"/>
    <property type="molecule type" value="Genomic_DNA"/>
</dbReference>
<name>A0A067M3U3_BOTB1</name>
<keyword evidence="2" id="KW-1185">Reference proteome</keyword>
<protein>
    <submittedName>
        <fullName evidence="1">Uncharacterized protein</fullName>
    </submittedName>
</protein>
<feature type="non-terminal residue" evidence="1">
    <location>
        <position position="1"/>
    </location>
</feature>
<dbReference type="OrthoDB" id="6613063at2759"/>
<dbReference type="HOGENOM" id="CLU_1932492_0_0_1"/>
<evidence type="ECO:0000313" key="1">
    <source>
        <dbReference type="EMBL" id="KDQ10438.1"/>
    </source>
</evidence>
<proteinExistence type="predicted"/>
<dbReference type="Proteomes" id="UP000027195">
    <property type="component" value="Unassembled WGS sequence"/>
</dbReference>
<accession>A0A067M3U3</accession>